<dbReference type="EMBL" id="QZAF01000175">
    <property type="protein sequence ID" value="THV70891.1"/>
    <property type="molecule type" value="Genomic_DNA"/>
</dbReference>
<feature type="region of interest" description="Disordered" evidence="1">
    <location>
        <begin position="139"/>
        <end position="165"/>
    </location>
</feature>
<evidence type="ECO:0000256" key="1">
    <source>
        <dbReference type="SAM" id="MobiDB-lite"/>
    </source>
</evidence>
<organism evidence="2 3">
    <name type="scientific">Aureobasidium pullulans</name>
    <name type="common">Black yeast</name>
    <name type="synonym">Pullularia pullulans</name>
    <dbReference type="NCBI Taxonomy" id="5580"/>
    <lineage>
        <taxon>Eukaryota</taxon>
        <taxon>Fungi</taxon>
        <taxon>Dikarya</taxon>
        <taxon>Ascomycota</taxon>
        <taxon>Pezizomycotina</taxon>
        <taxon>Dothideomycetes</taxon>
        <taxon>Dothideomycetidae</taxon>
        <taxon>Dothideales</taxon>
        <taxon>Saccotheciaceae</taxon>
        <taxon>Aureobasidium</taxon>
    </lineage>
</organism>
<dbReference type="Proteomes" id="UP000304951">
    <property type="component" value="Unassembled WGS sequence"/>
</dbReference>
<gene>
    <name evidence="2" type="ORF">D6D28_04826</name>
</gene>
<name>A0A4S8SJS8_AURPU</name>
<evidence type="ECO:0000313" key="3">
    <source>
        <dbReference type="Proteomes" id="UP000304951"/>
    </source>
</evidence>
<reference evidence="2 3" key="1">
    <citation type="submission" date="2018-10" db="EMBL/GenBank/DDBJ databases">
        <title>Fifty Aureobasidium pullulans genomes reveal a recombining polyextremotolerant generalist.</title>
        <authorList>
            <person name="Gostincar C."/>
            <person name="Turk M."/>
            <person name="Zajc J."/>
            <person name="Gunde-Cimerman N."/>
        </authorList>
    </citation>
    <scope>NUCLEOTIDE SEQUENCE [LARGE SCALE GENOMIC DNA]</scope>
    <source>
        <strain evidence="2 3">EXF-11900</strain>
    </source>
</reference>
<proteinExistence type="predicted"/>
<dbReference type="AlphaFoldDB" id="A0A4S8SJS8"/>
<feature type="compositionally biased region" description="Polar residues" evidence="1">
    <location>
        <begin position="148"/>
        <end position="161"/>
    </location>
</feature>
<protein>
    <submittedName>
        <fullName evidence="2">Uncharacterized protein</fullName>
    </submittedName>
</protein>
<comment type="caution">
    <text evidence="2">The sequence shown here is derived from an EMBL/GenBank/DDBJ whole genome shotgun (WGS) entry which is preliminary data.</text>
</comment>
<feature type="region of interest" description="Disordered" evidence="1">
    <location>
        <begin position="252"/>
        <end position="296"/>
    </location>
</feature>
<evidence type="ECO:0000313" key="2">
    <source>
        <dbReference type="EMBL" id="THV70891.1"/>
    </source>
</evidence>
<feature type="region of interest" description="Disordered" evidence="1">
    <location>
        <begin position="69"/>
        <end position="125"/>
    </location>
</feature>
<feature type="compositionally biased region" description="Polar residues" evidence="1">
    <location>
        <begin position="72"/>
        <end position="96"/>
    </location>
</feature>
<sequence length="306" mass="32600">MSVTVLAPTPVLSPVRRASMWEKMFGNFKMGKEIVPVGDSGLLSPTISIQKTRMASVSTAIDQKNEAYNRKPSVSTQMAKDTRSCSEGSPSKTRAFSISSRRTSKSSSRRPSWFRSANPDMDSEVPAVPAIDRKFSLFGSHNPDSDVENTSPMASPTTSRRPSYVPRNAASSFLRTTTPLSADEKAEVCRRASVADQAVPVPTVAFRSMSMASPSRAHKPAPLTFVSAPASHGLHSMEGACEIDDSASDLVSPRGGTFSIASAPRSPADTIMEDPVTESQVDSAKASPELNPTKGDSTVAVVELTC</sequence>
<accession>A0A4S8SJS8</accession>